<accession>A0ABV0BZV1</accession>
<evidence type="ECO:0000313" key="2">
    <source>
        <dbReference type="Proteomes" id="UP001409291"/>
    </source>
</evidence>
<keyword evidence="2" id="KW-1185">Reference proteome</keyword>
<reference evidence="1 2" key="1">
    <citation type="submission" date="2024-04" db="EMBL/GenBank/DDBJ databases">
        <title>WGS of bacteria from Torrens River.</title>
        <authorList>
            <person name="Wyrsch E.R."/>
            <person name="Drigo B."/>
        </authorList>
    </citation>
    <scope>NUCLEOTIDE SEQUENCE [LARGE SCALE GENOMIC DNA]</scope>
    <source>
        <strain evidence="1 2">TWI391</strain>
    </source>
</reference>
<gene>
    <name evidence="1" type="ORF">ABE541_23115</name>
</gene>
<name>A0ABV0BZV1_9SPHI</name>
<dbReference type="EMBL" id="JBDJNQ010000014">
    <property type="protein sequence ID" value="MEN5380177.1"/>
    <property type="molecule type" value="Genomic_DNA"/>
</dbReference>
<comment type="caution">
    <text evidence="1">The sequence shown here is derived from an EMBL/GenBank/DDBJ whole genome shotgun (WGS) entry which is preliminary data.</text>
</comment>
<protein>
    <submittedName>
        <fullName evidence="1">Uncharacterized protein</fullName>
    </submittedName>
</protein>
<proteinExistence type="predicted"/>
<dbReference type="RefSeq" id="WP_346583069.1">
    <property type="nucleotide sequence ID" value="NZ_JBDJNQ010000014.1"/>
</dbReference>
<evidence type="ECO:0000313" key="1">
    <source>
        <dbReference type="EMBL" id="MEN5380177.1"/>
    </source>
</evidence>
<organism evidence="1 2">
    <name type="scientific">Sphingobacterium kitahiroshimense</name>
    <dbReference type="NCBI Taxonomy" id="470446"/>
    <lineage>
        <taxon>Bacteria</taxon>
        <taxon>Pseudomonadati</taxon>
        <taxon>Bacteroidota</taxon>
        <taxon>Sphingobacteriia</taxon>
        <taxon>Sphingobacteriales</taxon>
        <taxon>Sphingobacteriaceae</taxon>
        <taxon>Sphingobacterium</taxon>
    </lineage>
</organism>
<dbReference type="Proteomes" id="UP001409291">
    <property type="component" value="Unassembled WGS sequence"/>
</dbReference>
<sequence>MKRIYQIIIILFFLTSSNCSNGQSKQECLDMLNDNLLLLDNFLHADKYEPSDLRDLRANFSDLQDQTQNDSKIDESYFFPKGYPPITKYVYPNTLIEVRFDRFNISNILGDGYNFTLDFVDNIPDAIFKVKKIYFLDGTIEGGEDISVDKIISPHFGHQTLVLKGTKPIKSFDYSMETNLSKEIIYEISTAGQTIQTSAGQIEIVHYGNGYVRVKVPESMRHVIKIEAENAQGHKLSKVMSGNGAAYKSEYLRPYIAGIKNAITQLENDKITCAEAYNKFSYERIIADLQRKENSLFLTEYFVSDFKKASIVFWDKTQVDRKHYLRNSVDQSDGVPETFYERCACAVAQDKKTELFGIIGLDGNWIIAPSFLKLTPNWGNKNLFRGQPSDEEKSYEYRYDKEKKSLTKM</sequence>